<gene>
    <name evidence="3" type="ORF">I9W82_002404</name>
</gene>
<evidence type="ECO:0000256" key="2">
    <source>
        <dbReference type="SAM" id="Phobius"/>
    </source>
</evidence>
<dbReference type="RefSeq" id="XP_067549639.1">
    <property type="nucleotide sequence ID" value="XM_067691256.1"/>
</dbReference>
<feature type="compositionally biased region" description="Basic and acidic residues" evidence="1">
    <location>
        <begin position="90"/>
        <end position="102"/>
    </location>
</feature>
<evidence type="ECO:0000313" key="3">
    <source>
        <dbReference type="EMBL" id="KAG5420523.1"/>
    </source>
</evidence>
<feature type="transmembrane region" description="Helical" evidence="2">
    <location>
        <begin position="142"/>
        <end position="166"/>
    </location>
</feature>
<evidence type="ECO:0000313" key="4">
    <source>
        <dbReference type="Proteomes" id="UP000669133"/>
    </source>
</evidence>
<comment type="caution">
    <text evidence="3">The sequence shown here is derived from an EMBL/GenBank/DDBJ whole genome shotgun (WGS) entry which is preliminary data.</text>
</comment>
<feature type="region of interest" description="Disordered" evidence="1">
    <location>
        <begin position="52"/>
        <end position="105"/>
    </location>
</feature>
<reference evidence="3 4" key="1">
    <citation type="submission" date="2020-12" db="EMBL/GenBank/DDBJ databases">
        <title>Effect of drift, selection, and recombination on the evolution of hybrid genomes in Candida yeast pathogens.</title>
        <authorList>
            <person name="Mixao V."/>
            <person name="Ksiezopolska E."/>
            <person name="Saus E."/>
            <person name="Boekhout T."/>
            <person name="Gacser A."/>
            <person name="Gabaldon T."/>
        </authorList>
    </citation>
    <scope>NUCLEOTIDE SEQUENCE [LARGE SCALE GENOMIC DNA]</scope>
    <source>
        <strain evidence="3 4">BP57</strain>
    </source>
</reference>
<protein>
    <submittedName>
        <fullName evidence="3">Uncharacterized protein</fullName>
    </submittedName>
</protein>
<dbReference type="Proteomes" id="UP000669133">
    <property type="component" value="Unassembled WGS sequence"/>
</dbReference>
<feature type="transmembrane region" description="Helical" evidence="2">
    <location>
        <begin position="25"/>
        <end position="45"/>
    </location>
</feature>
<keyword evidence="2" id="KW-0812">Transmembrane</keyword>
<sequence length="183" mass="20632">MITEKTASNDSDASSKTVKAKCLRVVFAALLFIGIVMYTCCSMPHPGSLTRNPFHRETSQSTQTGVGCKEQMESMSSTGTEVLRNQPEAHNPHSEKPQHQKEPPTTTIDLIKRKDFSQSDSDSSETSDSKSTPIYDKPWMRFLFALGGIIVLNMVAICIHHLYLIVTRSQNRYREFEEEKSPF</sequence>
<proteinExistence type="predicted"/>
<dbReference type="GeneID" id="93651033"/>
<dbReference type="OrthoDB" id="4026482at2759"/>
<keyword evidence="2" id="KW-1133">Transmembrane helix</keyword>
<dbReference type="AlphaFoldDB" id="A0A8H7ZET8"/>
<keyword evidence="4" id="KW-1185">Reference proteome</keyword>
<name>A0A8H7ZET8_9ASCO</name>
<organism evidence="3 4">
    <name type="scientific">Candida metapsilosis</name>
    <dbReference type="NCBI Taxonomy" id="273372"/>
    <lineage>
        <taxon>Eukaryota</taxon>
        <taxon>Fungi</taxon>
        <taxon>Dikarya</taxon>
        <taxon>Ascomycota</taxon>
        <taxon>Saccharomycotina</taxon>
        <taxon>Pichiomycetes</taxon>
        <taxon>Debaryomycetaceae</taxon>
        <taxon>Candida/Lodderomyces clade</taxon>
        <taxon>Candida</taxon>
    </lineage>
</organism>
<accession>A0A8H7ZET8</accession>
<dbReference type="EMBL" id="JAEOAQ010000002">
    <property type="protein sequence ID" value="KAG5420523.1"/>
    <property type="molecule type" value="Genomic_DNA"/>
</dbReference>
<keyword evidence="2" id="KW-0472">Membrane</keyword>
<evidence type="ECO:0000256" key="1">
    <source>
        <dbReference type="SAM" id="MobiDB-lite"/>
    </source>
</evidence>